<reference evidence="2" key="1">
    <citation type="journal article" date="2019" name="Int. J. Syst. Evol. Microbiol.">
        <title>The Global Catalogue of Microorganisms (GCM) 10K type strain sequencing project: providing services to taxonomists for standard genome sequencing and annotation.</title>
        <authorList>
            <consortium name="The Broad Institute Genomics Platform"/>
            <consortium name="The Broad Institute Genome Sequencing Center for Infectious Disease"/>
            <person name="Wu L."/>
            <person name="Ma J."/>
        </authorList>
    </citation>
    <scope>NUCLEOTIDE SEQUENCE [LARGE SCALE GENOMIC DNA]</scope>
    <source>
        <strain evidence="2">CGMCC 1.11013</strain>
    </source>
</reference>
<evidence type="ECO:0000313" key="2">
    <source>
        <dbReference type="Proteomes" id="UP000597138"/>
    </source>
</evidence>
<name>A0ABQ1RQC1_9BURK</name>
<accession>A0ABQ1RQC1</accession>
<dbReference type="EMBL" id="BMEG01000005">
    <property type="protein sequence ID" value="GGD75171.1"/>
    <property type="molecule type" value="Genomic_DNA"/>
</dbReference>
<comment type="caution">
    <text evidence="1">The sequence shown here is derived from an EMBL/GenBank/DDBJ whole genome shotgun (WGS) entry which is preliminary data.</text>
</comment>
<sequence length="76" mass="8257">MGDGYANHWSGCIEIGKVGLQHKPRGPSDMISGANQIAADDKPSTGATRVRAHILSSTHAVRFSGRLTMIDRLERR</sequence>
<evidence type="ECO:0000313" key="1">
    <source>
        <dbReference type="EMBL" id="GGD75171.1"/>
    </source>
</evidence>
<dbReference type="Proteomes" id="UP000597138">
    <property type="component" value="Unassembled WGS sequence"/>
</dbReference>
<proteinExistence type="predicted"/>
<protein>
    <submittedName>
        <fullName evidence="1">Uncharacterized protein</fullName>
    </submittedName>
</protein>
<gene>
    <name evidence="1" type="ORF">GCM10010985_32100</name>
</gene>
<organism evidence="1 2">
    <name type="scientific">Caballeronia grimmiae</name>
    <dbReference type="NCBI Taxonomy" id="1071679"/>
    <lineage>
        <taxon>Bacteria</taxon>
        <taxon>Pseudomonadati</taxon>
        <taxon>Pseudomonadota</taxon>
        <taxon>Betaproteobacteria</taxon>
        <taxon>Burkholderiales</taxon>
        <taxon>Burkholderiaceae</taxon>
        <taxon>Caballeronia</taxon>
    </lineage>
</organism>
<keyword evidence="2" id="KW-1185">Reference proteome</keyword>